<keyword evidence="2" id="KW-0479">Metal-binding</keyword>
<reference evidence="13" key="1">
    <citation type="submission" date="2016-11" db="UniProtKB">
        <authorList>
            <consortium name="WormBaseParasite"/>
        </authorList>
    </citation>
    <scope>IDENTIFICATION</scope>
</reference>
<organism evidence="12 13">
    <name type="scientific">Caenorhabditis tropicalis</name>
    <dbReference type="NCBI Taxonomy" id="1561998"/>
    <lineage>
        <taxon>Eukaryota</taxon>
        <taxon>Metazoa</taxon>
        <taxon>Ecdysozoa</taxon>
        <taxon>Nematoda</taxon>
        <taxon>Chromadorea</taxon>
        <taxon>Rhabditida</taxon>
        <taxon>Rhabditina</taxon>
        <taxon>Rhabditomorpha</taxon>
        <taxon>Rhabditoidea</taxon>
        <taxon>Rhabditidae</taxon>
        <taxon>Peloderinae</taxon>
        <taxon>Caenorhabditis</taxon>
    </lineage>
</organism>
<evidence type="ECO:0000256" key="6">
    <source>
        <dbReference type="ARBA" id="ARBA00023125"/>
    </source>
</evidence>
<dbReference type="WBParaSite" id="Csp11.Scaffold629.g14257.t2">
    <property type="protein sequence ID" value="Csp11.Scaffold629.g14257.t2"/>
    <property type="gene ID" value="Csp11.Scaffold629.g14257"/>
</dbReference>
<protein>
    <recommendedName>
        <fullName evidence="9">CXXC-type zinc finger protein 1</fullName>
    </recommendedName>
</protein>
<feature type="compositionally biased region" description="Basic and acidic residues" evidence="10">
    <location>
        <begin position="106"/>
        <end position="119"/>
    </location>
</feature>
<feature type="domain" description="CpG binding protein C-terminal" evidence="11">
    <location>
        <begin position="178"/>
        <end position="426"/>
    </location>
</feature>
<keyword evidence="12" id="KW-1185">Reference proteome</keyword>
<dbReference type="PANTHER" id="PTHR46174">
    <property type="entry name" value="CXXC-TYPE ZINC FINGER PROTEIN 1"/>
    <property type="match status" value="1"/>
</dbReference>
<comment type="subcellular location">
    <subcellularLocation>
        <location evidence="1">Nucleus</location>
    </subcellularLocation>
</comment>
<dbReference type="AlphaFoldDB" id="A0A1I7U2R0"/>
<dbReference type="GO" id="GO:0003677">
    <property type="term" value="F:DNA binding"/>
    <property type="evidence" value="ECO:0007669"/>
    <property type="project" value="UniProtKB-KW"/>
</dbReference>
<keyword evidence="4" id="KW-0862">Zinc</keyword>
<keyword evidence="6" id="KW-0238">DNA-binding</keyword>
<evidence type="ECO:0000256" key="1">
    <source>
        <dbReference type="ARBA" id="ARBA00004123"/>
    </source>
</evidence>
<sequence length="559" mass="63677">MSGFSSSSSTSKDLQEDSEEIWKMRCMNCIRCNEKTDCRSCIPCKTKRTLAQQTDDNLRAIKAKTAARQAEMASTSSAAMYSADAPPPPPPQEPVEKKKRGRKKKEVVEREKELKRINEQDYVPSRPTRQQSADVRKTRRQNKLEQEEEARQCLQPDCIYEARPGSKYCTPECGRILANMRLTGILPHRVQEYYEDGPAGPRTLDKEIEDKMAEVKREFDLCNKQEQVLSTFLDKLKEFVERQIELKPLGTEEKFDDTLYEGCIVCGQPDIMMRKYTKHIELCWSRAEKSMSFGAPEINHVKIYCEVQEPRTGAYCKRLKSLCPEHRKPMYEAGLKVCGYPKKWSEGTGDYTNTLSELIALEDPFGELGCRTKKDVCSAHLKWVPSLRGTIELEQACLIQKIFELCAEASRLQDKSDWSCNALSILINRRNAAKFIDKEAFVRFVRKMQESTKGSEQDDTSIYSSESSSKEKTDEDMDTAEFLATLAGKRKEEEGGEEAMDIEDEEDEEEDEKMDLGNTTPIPSQDVSMENPSSPQSIIASSPASSRRSSNFSVDRLLE</sequence>
<keyword evidence="3" id="KW-0863">Zinc-finger</keyword>
<dbReference type="InterPro" id="IPR022056">
    <property type="entry name" value="CpG-bd_C"/>
</dbReference>
<dbReference type="GO" id="GO:0048188">
    <property type="term" value="C:Set1C/COMPASS complex"/>
    <property type="evidence" value="ECO:0007669"/>
    <property type="project" value="InterPro"/>
</dbReference>
<evidence type="ECO:0000256" key="8">
    <source>
        <dbReference type="ARBA" id="ARBA00023242"/>
    </source>
</evidence>
<evidence type="ECO:0000313" key="12">
    <source>
        <dbReference type="Proteomes" id="UP000095282"/>
    </source>
</evidence>
<evidence type="ECO:0000256" key="7">
    <source>
        <dbReference type="ARBA" id="ARBA00023163"/>
    </source>
</evidence>
<dbReference type="PANTHER" id="PTHR46174:SF1">
    <property type="entry name" value="CXXC-TYPE ZINC FINGER PROTEIN 1"/>
    <property type="match status" value="1"/>
</dbReference>
<name>A0A1I7U2R0_9PELO</name>
<dbReference type="eggNOG" id="KOG1632">
    <property type="taxonomic scope" value="Eukaryota"/>
</dbReference>
<dbReference type="STRING" id="1561998.A0A1I7U2R0"/>
<feature type="region of interest" description="Disordered" evidence="10">
    <location>
        <begin position="65"/>
        <end position="148"/>
    </location>
</feature>
<dbReference type="InterPro" id="IPR037869">
    <property type="entry name" value="Spp1/CFP1"/>
</dbReference>
<evidence type="ECO:0000256" key="9">
    <source>
        <dbReference type="ARBA" id="ARBA00023828"/>
    </source>
</evidence>
<evidence type="ECO:0000256" key="4">
    <source>
        <dbReference type="ARBA" id="ARBA00022833"/>
    </source>
</evidence>
<evidence type="ECO:0000256" key="10">
    <source>
        <dbReference type="SAM" id="MobiDB-lite"/>
    </source>
</evidence>
<dbReference type="GO" id="GO:0008270">
    <property type="term" value="F:zinc ion binding"/>
    <property type="evidence" value="ECO:0007669"/>
    <property type="project" value="UniProtKB-KW"/>
</dbReference>
<feature type="region of interest" description="Disordered" evidence="10">
    <location>
        <begin position="449"/>
        <end position="559"/>
    </location>
</feature>
<feature type="compositionally biased region" description="Low complexity" evidence="10">
    <location>
        <begin position="533"/>
        <end position="550"/>
    </location>
</feature>
<keyword evidence="7" id="KW-0804">Transcription</keyword>
<proteinExistence type="predicted"/>
<feature type="compositionally biased region" description="Low complexity" evidence="10">
    <location>
        <begin position="70"/>
        <end position="84"/>
    </location>
</feature>
<dbReference type="Proteomes" id="UP000095282">
    <property type="component" value="Unplaced"/>
</dbReference>
<evidence type="ECO:0000256" key="3">
    <source>
        <dbReference type="ARBA" id="ARBA00022771"/>
    </source>
</evidence>
<evidence type="ECO:0000259" key="11">
    <source>
        <dbReference type="Pfam" id="PF12269"/>
    </source>
</evidence>
<evidence type="ECO:0000313" key="13">
    <source>
        <dbReference type="WBParaSite" id="Csp11.Scaffold629.g14257.t2"/>
    </source>
</evidence>
<evidence type="ECO:0000256" key="5">
    <source>
        <dbReference type="ARBA" id="ARBA00023015"/>
    </source>
</evidence>
<evidence type="ECO:0000256" key="2">
    <source>
        <dbReference type="ARBA" id="ARBA00022723"/>
    </source>
</evidence>
<feature type="compositionally biased region" description="Acidic residues" evidence="10">
    <location>
        <begin position="494"/>
        <end position="513"/>
    </location>
</feature>
<keyword evidence="8" id="KW-0539">Nucleus</keyword>
<dbReference type="Pfam" id="PF12269">
    <property type="entry name" value="CpG_bind_C"/>
    <property type="match status" value="1"/>
</dbReference>
<keyword evidence="5" id="KW-0805">Transcription regulation</keyword>
<dbReference type="GO" id="GO:0045893">
    <property type="term" value="P:positive regulation of DNA-templated transcription"/>
    <property type="evidence" value="ECO:0007669"/>
    <property type="project" value="TreeGrafter"/>
</dbReference>
<accession>A0A1I7U2R0</accession>
<feature type="compositionally biased region" description="Polar residues" evidence="10">
    <location>
        <begin position="517"/>
        <end position="532"/>
    </location>
</feature>